<gene>
    <name evidence="1" type="ORF">ADIS_3151</name>
</gene>
<dbReference type="AlphaFoldDB" id="R7ZRC2"/>
<protein>
    <submittedName>
        <fullName evidence="1">Uncharacterized protein</fullName>
    </submittedName>
</protein>
<dbReference type="EMBL" id="AQHR01000085">
    <property type="protein sequence ID" value="EON76701.1"/>
    <property type="molecule type" value="Genomic_DNA"/>
</dbReference>
<evidence type="ECO:0000313" key="1">
    <source>
        <dbReference type="EMBL" id="EON76701.1"/>
    </source>
</evidence>
<sequence>MNYLIKKGELTKYEVDERMLNIFQSVYVIDIFNPDKLNQNGIYRFGRISSHGSVYLLIKFDDQIEIINDFNYDAIQNKVENFLQLEANEFDDHIINKYQEALNKWFENKTY</sequence>
<name>R7ZRC2_9BACT</name>
<dbReference type="Proteomes" id="UP000013909">
    <property type="component" value="Unassembled WGS sequence"/>
</dbReference>
<reference evidence="1 2" key="1">
    <citation type="submission" date="2013-02" db="EMBL/GenBank/DDBJ databases">
        <title>A novel strain isolated from Lonar lake, Maharashtra, India.</title>
        <authorList>
            <person name="Singh A."/>
        </authorList>
    </citation>
    <scope>NUCLEOTIDE SEQUENCE [LARGE SCALE GENOMIC DNA]</scope>
    <source>
        <strain evidence="1 2">AK24</strain>
    </source>
</reference>
<dbReference type="OrthoDB" id="838782at2"/>
<comment type="caution">
    <text evidence="1">The sequence shown here is derived from an EMBL/GenBank/DDBJ whole genome shotgun (WGS) entry which is preliminary data.</text>
</comment>
<keyword evidence="2" id="KW-1185">Reference proteome</keyword>
<accession>R7ZRC2</accession>
<evidence type="ECO:0000313" key="2">
    <source>
        <dbReference type="Proteomes" id="UP000013909"/>
    </source>
</evidence>
<dbReference type="RefSeq" id="WP_010855285.1">
    <property type="nucleotide sequence ID" value="NZ_AQHR01000085.1"/>
</dbReference>
<organism evidence="1 2">
    <name type="scientific">Lunatimonas lonarensis</name>
    <dbReference type="NCBI Taxonomy" id="1232681"/>
    <lineage>
        <taxon>Bacteria</taxon>
        <taxon>Pseudomonadati</taxon>
        <taxon>Bacteroidota</taxon>
        <taxon>Cytophagia</taxon>
        <taxon>Cytophagales</taxon>
        <taxon>Cyclobacteriaceae</taxon>
    </lineage>
</organism>
<proteinExistence type="predicted"/>